<dbReference type="EMBL" id="JBJQND010000015">
    <property type="protein sequence ID" value="KAL3853433.1"/>
    <property type="molecule type" value="Genomic_DNA"/>
</dbReference>
<name>A0ABD3UY35_SINWO</name>
<feature type="domain" description="Anti-proliferative protein" evidence="3">
    <location>
        <begin position="1"/>
        <end position="107"/>
    </location>
</feature>
<dbReference type="InterPro" id="IPR033332">
    <property type="entry name" value="BTG"/>
</dbReference>
<feature type="compositionally biased region" description="Polar residues" evidence="2">
    <location>
        <begin position="123"/>
        <end position="139"/>
    </location>
</feature>
<dbReference type="Pfam" id="PF07742">
    <property type="entry name" value="BTG"/>
    <property type="match status" value="1"/>
</dbReference>
<organism evidence="5 6">
    <name type="scientific">Sinanodonta woodiana</name>
    <name type="common">Chinese pond mussel</name>
    <name type="synonym">Anodonta woodiana</name>
    <dbReference type="NCBI Taxonomy" id="1069815"/>
    <lineage>
        <taxon>Eukaryota</taxon>
        <taxon>Metazoa</taxon>
        <taxon>Spiralia</taxon>
        <taxon>Lophotrochozoa</taxon>
        <taxon>Mollusca</taxon>
        <taxon>Bivalvia</taxon>
        <taxon>Autobranchia</taxon>
        <taxon>Heteroconchia</taxon>
        <taxon>Palaeoheterodonta</taxon>
        <taxon>Unionida</taxon>
        <taxon>Unionoidea</taxon>
        <taxon>Unionidae</taxon>
        <taxon>Unioninae</taxon>
        <taxon>Sinanodonta</taxon>
    </lineage>
</organism>
<evidence type="ECO:0000313" key="6">
    <source>
        <dbReference type="Proteomes" id="UP001634394"/>
    </source>
</evidence>
<dbReference type="PANTHER" id="PTHR22978:SF22">
    <property type="entry name" value="BTG FAMILY PROTEIN"/>
    <property type="match status" value="1"/>
</dbReference>
<comment type="similarity">
    <text evidence="1">Belongs to the BTG family.</text>
</comment>
<comment type="caution">
    <text evidence="5">The sequence shown here is derived from an EMBL/GenBank/DDBJ whole genome shotgun (WGS) entry which is preliminary data.</text>
</comment>
<gene>
    <name evidence="4" type="ORF">ACJMK2_016956</name>
    <name evidence="5" type="ORF">ACJMK2_016970</name>
</gene>
<evidence type="ECO:0000313" key="5">
    <source>
        <dbReference type="EMBL" id="KAL3853433.1"/>
    </source>
</evidence>
<dbReference type="SUPFAM" id="SSF160696">
    <property type="entry name" value="BTG domain-like"/>
    <property type="match status" value="1"/>
</dbReference>
<dbReference type="Proteomes" id="UP001634394">
    <property type="component" value="Unassembled WGS sequence"/>
</dbReference>
<evidence type="ECO:0000256" key="2">
    <source>
        <dbReference type="SAM" id="MobiDB-lite"/>
    </source>
</evidence>
<dbReference type="PRINTS" id="PR00310">
    <property type="entry name" value="ANTIPRLFBTG1"/>
</dbReference>
<dbReference type="AlphaFoldDB" id="A0ABD3UY35"/>
<dbReference type="InterPro" id="IPR002087">
    <property type="entry name" value="Anti_prolifrtn"/>
</dbReference>
<dbReference type="SMART" id="SM00099">
    <property type="entry name" value="btg1"/>
    <property type="match status" value="1"/>
</dbReference>
<accession>A0ABD3UY35</accession>
<evidence type="ECO:0000256" key="1">
    <source>
        <dbReference type="ARBA" id="ARBA00007989"/>
    </source>
</evidence>
<dbReference type="InterPro" id="IPR036054">
    <property type="entry name" value="BTG-like_sf"/>
</dbReference>
<keyword evidence="6" id="KW-1185">Reference proteome</keyword>
<proteinExistence type="inferred from homology"/>
<dbReference type="Gene3D" id="3.90.640.90">
    <property type="entry name" value="Anti-proliferative protein, N-terminal domain"/>
    <property type="match status" value="1"/>
</dbReference>
<dbReference type="EMBL" id="JBJQND010000015">
    <property type="protein sequence ID" value="KAL3853417.1"/>
    <property type="molecule type" value="Genomic_DNA"/>
</dbReference>
<protein>
    <recommendedName>
        <fullName evidence="3">Anti-proliferative protein domain-containing protein</fullName>
    </recommendedName>
</protein>
<dbReference type="PANTHER" id="PTHR22978">
    <property type="entry name" value="B-CELL TRANSLOCATION GENE"/>
    <property type="match status" value="1"/>
</dbReference>
<feature type="region of interest" description="Disordered" evidence="2">
    <location>
        <begin position="119"/>
        <end position="139"/>
    </location>
</feature>
<evidence type="ECO:0000313" key="4">
    <source>
        <dbReference type="EMBL" id="KAL3853417.1"/>
    </source>
</evidence>
<reference evidence="5 6" key="1">
    <citation type="submission" date="2024-11" db="EMBL/GenBank/DDBJ databases">
        <title>Chromosome-level genome assembly of the freshwater bivalve Anodonta woodiana.</title>
        <authorList>
            <person name="Chen X."/>
        </authorList>
    </citation>
    <scope>NUCLEOTIDE SEQUENCE [LARGE SCALE GENOMIC DNA]</scope>
    <source>
        <strain evidence="5">MN2024</strain>
        <tissue evidence="5">Gills</tissue>
    </source>
</reference>
<sequence length="174" mass="19575">MKKEVKSAVDFLTNILRSRNVDRVQTHFFNTKLQNLLHSRYQDHWFPDKPCKGSGYRCIRFNHSLDPIVREAGLSCGIQEVTMKSFFPRELTMWVDPHEVSYRIGENGSVGVLFSSENDADQENTSQSEDSSTGETSDLNNSYLSSCKEQFLSALPGLSMSGVNLNKLATLVSS</sequence>
<evidence type="ECO:0000259" key="3">
    <source>
        <dbReference type="SMART" id="SM00099"/>
    </source>
</evidence>